<dbReference type="Proteomes" id="UP001529510">
    <property type="component" value="Unassembled WGS sequence"/>
</dbReference>
<gene>
    <name evidence="2" type="ORF">M9458_012394</name>
</gene>
<feature type="non-terminal residue" evidence="2">
    <location>
        <position position="1"/>
    </location>
</feature>
<feature type="domain" description="SPEF2 C-terminal" evidence="1">
    <location>
        <begin position="1"/>
        <end position="48"/>
    </location>
</feature>
<evidence type="ECO:0000313" key="2">
    <source>
        <dbReference type="EMBL" id="KAL0194098.1"/>
    </source>
</evidence>
<accession>A0ABD0R6Z9</accession>
<feature type="non-terminal residue" evidence="2">
    <location>
        <position position="57"/>
    </location>
</feature>
<evidence type="ECO:0000313" key="3">
    <source>
        <dbReference type="Proteomes" id="UP001529510"/>
    </source>
</evidence>
<proteinExistence type="predicted"/>
<comment type="caution">
    <text evidence="2">The sequence shown here is derived from an EMBL/GenBank/DDBJ whole genome shotgun (WGS) entry which is preliminary data.</text>
</comment>
<keyword evidence="3" id="KW-1185">Reference proteome</keyword>
<dbReference type="Pfam" id="PF24082">
    <property type="entry name" value="SPEF2_C"/>
    <property type="match status" value="1"/>
</dbReference>
<dbReference type="AlphaFoldDB" id="A0ABD0R6Z9"/>
<dbReference type="EMBL" id="JAMKFB020000005">
    <property type="protein sequence ID" value="KAL0194098.1"/>
    <property type="molecule type" value="Genomic_DNA"/>
</dbReference>
<name>A0ABD0R6Z9_CIRMR</name>
<sequence>FFFSLFSNTQSSPLMLDYLSMLLYFCCHPEPAQGFTRALSLMIGHTLHYKHTSPLTQ</sequence>
<protein>
    <recommendedName>
        <fullName evidence="1">SPEF2 C-terminal domain-containing protein</fullName>
    </recommendedName>
</protein>
<organism evidence="2 3">
    <name type="scientific">Cirrhinus mrigala</name>
    <name type="common">Mrigala</name>
    <dbReference type="NCBI Taxonomy" id="683832"/>
    <lineage>
        <taxon>Eukaryota</taxon>
        <taxon>Metazoa</taxon>
        <taxon>Chordata</taxon>
        <taxon>Craniata</taxon>
        <taxon>Vertebrata</taxon>
        <taxon>Euteleostomi</taxon>
        <taxon>Actinopterygii</taxon>
        <taxon>Neopterygii</taxon>
        <taxon>Teleostei</taxon>
        <taxon>Ostariophysi</taxon>
        <taxon>Cypriniformes</taxon>
        <taxon>Cyprinidae</taxon>
        <taxon>Labeoninae</taxon>
        <taxon>Labeonini</taxon>
        <taxon>Cirrhinus</taxon>
    </lineage>
</organism>
<dbReference type="InterPro" id="IPR056199">
    <property type="entry name" value="SPEF2_C"/>
</dbReference>
<evidence type="ECO:0000259" key="1">
    <source>
        <dbReference type="Pfam" id="PF24082"/>
    </source>
</evidence>
<reference evidence="2 3" key="1">
    <citation type="submission" date="2024-05" db="EMBL/GenBank/DDBJ databases">
        <title>Genome sequencing and assembly of Indian major carp, Cirrhinus mrigala (Hamilton, 1822).</title>
        <authorList>
            <person name="Mohindra V."/>
            <person name="Chowdhury L.M."/>
            <person name="Lal K."/>
            <person name="Jena J.K."/>
        </authorList>
    </citation>
    <scope>NUCLEOTIDE SEQUENCE [LARGE SCALE GENOMIC DNA]</scope>
    <source>
        <strain evidence="2">CM1030</strain>
        <tissue evidence="2">Blood</tissue>
    </source>
</reference>